<keyword evidence="4 7" id="KW-0413">Isomerase</keyword>
<dbReference type="SUPFAM" id="SSF55174">
    <property type="entry name" value="Alpha-L RNA-binding motif"/>
    <property type="match status" value="1"/>
</dbReference>
<dbReference type="PROSITE" id="PS01129">
    <property type="entry name" value="PSI_RLU"/>
    <property type="match status" value="1"/>
</dbReference>
<dbReference type="SUPFAM" id="SSF55120">
    <property type="entry name" value="Pseudouridine synthase"/>
    <property type="match status" value="1"/>
</dbReference>
<evidence type="ECO:0000256" key="6">
    <source>
        <dbReference type="PROSITE-ProRule" id="PRU00182"/>
    </source>
</evidence>
<comment type="similarity">
    <text evidence="2 7">Belongs to the pseudouridine synthase RluA family.</text>
</comment>
<protein>
    <recommendedName>
        <fullName evidence="7">Pseudouridine synthase</fullName>
        <ecNumber evidence="7">5.4.99.-</ecNumber>
    </recommendedName>
</protein>
<evidence type="ECO:0000256" key="7">
    <source>
        <dbReference type="RuleBase" id="RU362028"/>
    </source>
</evidence>
<dbReference type="OrthoDB" id="9807829at2"/>
<dbReference type="InterPro" id="IPR050188">
    <property type="entry name" value="RluA_PseudoU_synthase"/>
</dbReference>
<dbReference type="CDD" id="cd02869">
    <property type="entry name" value="PseudoU_synth_RluA_like"/>
    <property type="match status" value="1"/>
</dbReference>
<dbReference type="Gene3D" id="3.10.290.10">
    <property type="entry name" value="RNA-binding S4 domain"/>
    <property type="match status" value="1"/>
</dbReference>
<dbReference type="KEGG" id="cpy:Cphy_2356"/>
<organism evidence="9 10">
    <name type="scientific">Lachnoclostridium phytofermentans (strain ATCC 700394 / DSM 18823 / ISDg)</name>
    <name type="common">Clostridium phytofermentans</name>
    <dbReference type="NCBI Taxonomy" id="357809"/>
    <lineage>
        <taxon>Bacteria</taxon>
        <taxon>Bacillati</taxon>
        <taxon>Bacillota</taxon>
        <taxon>Clostridia</taxon>
        <taxon>Lachnospirales</taxon>
        <taxon>Lachnospiraceae</taxon>
    </lineage>
</organism>
<gene>
    <name evidence="9" type="ordered locus">Cphy_2356</name>
</gene>
<dbReference type="GO" id="GO:0003723">
    <property type="term" value="F:RNA binding"/>
    <property type="evidence" value="ECO:0007669"/>
    <property type="project" value="UniProtKB-KW"/>
</dbReference>
<dbReference type="HOGENOM" id="CLU_016902_4_4_9"/>
<dbReference type="CDD" id="cd00165">
    <property type="entry name" value="S4"/>
    <property type="match status" value="1"/>
</dbReference>
<dbReference type="EC" id="5.4.99.-" evidence="7"/>
<keyword evidence="10" id="KW-1185">Reference proteome</keyword>
<reference evidence="10" key="1">
    <citation type="submission" date="2007-11" db="EMBL/GenBank/DDBJ databases">
        <title>Complete genome sequence of Clostridium phytofermentans ISDg.</title>
        <authorList>
            <person name="Leschine S.B."/>
            <person name="Warnick T.A."/>
            <person name="Blanchard J.L."/>
            <person name="Schnell D.J."/>
            <person name="Petit E.L."/>
            <person name="LaTouf W.G."/>
            <person name="Copeland A."/>
            <person name="Lucas S."/>
            <person name="Lapidus A."/>
            <person name="Barry K."/>
            <person name="Glavina del Rio T."/>
            <person name="Dalin E."/>
            <person name="Tice H."/>
            <person name="Pitluck S."/>
            <person name="Kiss H."/>
            <person name="Brettin T."/>
            <person name="Bruce D."/>
            <person name="Detter J.C."/>
            <person name="Han C."/>
            <person name="Kuske C."/>
            <person name="Schmutz J."/>
            <person name="Larimer F."/>
            <person name="Land M."/>
            <person name="Hauser L."/>
            <person name="Kyrpides N."/>
            <person name="Kim E.A."/>
            <person name="Richardson P."/>
        </authorList>
    </citation>
    <scope>NUCLEOTIDE SEQUENCE [LARGE SCALE GENOMIC DNA]</scope>
    <source>
        <strain evidence="10">ATCC 700394 / DSM 18823 / ISDg</strain>
    </source>
</reference>
<dbReference type="GO" id="GO:0000455">
    <property type="term" value="P:enzyme-directed rRNA pseudouridine synthesis"/>
    <property type="evidence" value="ECO:0007669"/>
    <property type="project" value="UniProtKB-ARBA"/>
</dbReference>
<evidence type="ECO:0000259" key="8">
    <source>
        <dbReference type="SMART" id="SM00363"/>
    </source>
</evidence>
<dbReference type="GO" id="GO:0120159">
    <property type="term" value="F:rRNA pseudouridine synthase activity"/>
    <property type="evidence" value="ECO:0007669"/>
    <property type="project" value="UniProtKB-ARBA"/>
</dbReference>
<evidence type="ECO:0000256" key="5">
    <source>
        <dbReference type="PIRSR" id="PIRSR606225-1"/>
    </source>
</evidence>
<comment type="function">
    <text evidence="7">Responsible for synthesis of pseudouridine from uracil.</text>
</comment>
<evidence type="ECO:0000313" key="9">
    <source>
        <dbReference type="EMBL" id="ABX42717.1"/>
    </source>
</evidence>
<feature type="active site" evidence="5">
    <location>
        <position position="140"/>
    </location>
</feature>
<dbReference type="PANTHER" id="PTHR21600">
    <property type="entry name" value="MITOCHONDRIAL RNA PSEUDOURIDINE SYNTHASE"/>
    <property type="match status" value="1"/>
</dbReference>
<keyword evidence="9" id="KW-0378">Hydrolase</keyword>
<dbReference type="Pfam" id="PF00849">
    <property type="entry name" value="PseudoU_synth_2"/>
    <property type="match status" value="1"/>
</dbReference>
<dbReference type="InterPro" id="IPR002942">
    <property type="entry name" value="S4_RNA-bd"/>
</dbReference>
<dbReference type="STRING" id="357809.Cphy_2356"/>
<keyword evidence="9" id="KW-0326">Glycosidase</keyword>
<accession>A9KKY5</accession>
<dbReference type="PROSITE" id="PS50889">
    <property type="entry name" value="S4"/>
    <property type="match status" value="1"/>
</dbReference>
<dbReference type="Pfam" id="PF01479">
    <property type="entry name" value="S4"/>
    <property type="match status" value="1"/>
</dbReference>
<dbReference type="GO" id="GO:0016798">
    <property type="term" value="F:hydrolase activity, acting on glycosyl bonds"/>
    <property type="evidence" value="ECO:0007669"/>
    <property type="project" value="UniProtKB-KW"/>
</dbReference>
<evidence type="ECO:0000256" key="3">
    <source>
        <dbReference type="ARBA" id="ARBA00022884"/>
    </source>
</evidence>
<evidence type="ECO:0000256" key="2">
    <source>
        <dbReference type="ARBA" id="ARBA00010876"/>
    </source>
</evidence>
<dbReference type="InterPro" id="IPR006225">
    <property type="entry name" value="PsdUridine_synth_RluC/D"/>
</dbReference>
<dbReference type="InterPro" id="IPR006224">
    <property type="entry name" value="PsdUridine_synth_RluA-like_CS"/>
</dbReference>
<dbReference type="InterPro" id="IPR006145">
    <property type="entry name" value="PsdUridine_synth_RsuA/RluA"/>
</dbReference>
<evidence type="ECO:0000256" key="1">
    <source>
        <dbReference type="ARBA" id="ARBA00000073"/>
    </source>
</evidence>
<dbReference type="SMART" id="SM00363">
    <property type="entry name" value="S4"/>
    <property type="match status" value="1"/>
</dbReference>
<dbReference type="RefSeq" id="WP_012200371.1">
    <property type="nucleotide sequence ID" value="NC_010001.1"/>
</dbReference>
<dbReference type="EMBL" id="CP000885">
    <property type="protein sequence ID" value="ABX42717.1"/>
    <property type="molecule type" value="Genomic_DNA"/>
</dbReference>
<dbReference type="AlphaFoldDB" id="A9KKY5"/>
<comment type="catalytic activity">
    <reaction evidence="1 7">
        <text>a uridine in RNA = a pseudouridine in RNA</text>
        <dbReference type="Rhea" id="RHEA:48348"/>
        <dbReference type="Rhea" id="RHEA-COMP:12068"/>
        <dbReference type="Rhea" id="RHEA-COMP:12069"/>
        <dbReference type="ChEBI" id="CHEBI:65314"/>
        <dbReference type="ChEBI" id="CHEBI:65315"/>
    </reaction>
</comment>
<sequence length="313" mass="35584">MENIKTCCIDSEYEDERIDSFLAEFEEGISRSYIQKLIKDSLVKINGNVIKANYRLKEGDILTYEVPQPVSLEIAAENIPLDILYEDEDIIVINKPKGLVVHPAAGHYSGTLVNALLYHCKDRLSGINGVMRPGIVHRIDMNTTGVLVVCKNDKSHQSIAEQLKVHSITRKYEALVYNSFKQTEGTVDAPIGRHPVDRKKMAINHKNGKNAVTNYRVLENFNLGYVHNQGYAHIECTLKTGRTHQIRVHMASLHHPLLGDDVYGPEKDKFHLEGQALHARVLGFLHPTTQEYMEFEAPLPEYFQQLIEKLRCN</sequence>
<dbReference type="Proteomes" id="UP000000370">
    <property type="component" value="Chromosome"/>
</dbReference>
<evidence type="ECO:0000313" key="10">
    <source>
        <dbReference type="Proteomes" id="UP000000370"/>
    </source>
</evidence>
<keyword evidence="3 6" id="KW-0694">RNA-binding</keyword>
<evidence type="ECO:0000256" key="4">
    <source>
        <dbReference type="ARBA" id="ARBA00023235"/>
    </source>
</evidence>
<name>A9KKY5_LACP7</name>
<dbReference type="InterPro" id="IPR020103">
    <property type="entry name" value="PsdUridine_synth_cat_dom_sf"/>
</dbReference>
<dbReference type="PANTHER" id="PTHR21600:SF44">
    <property type="entry name" value="RIBOSOMAL LARGE SUBUNIT PSEUDOURIDINE SYNTHASE D"/>
    <property type="match status" value="1"/>
</dbReference>
<dbReference type="eggNOG" id="COG0564">
    <property type="taxonomic scope" value="Bacteria"/>
</dbReference>
<dbReference type="Gene3D" id="3.30.2350.10">
    <property type="entry name" value="Pseudouridine synthase"/>
    <property type="match status" value="1"/>
</dbReference>
<dbReference type="InterPro" id="IPR036986">
    <property type="entry name" value="S4_RNA-bd_sf"/>
</dbReference>
<feature type="domain" description="RNA-binding S4" evidence="8">
    <location>
        <begin position="16"/>
        <end position="80"/>
    </location>
</feature>
<dbReference type="FunFam" id="3.30.2350.10:FF:000006">
    <property type="entry name" value="Pseudouridine synthase"/>
    <property type="match status" value="1"/>
</dbReference>
<proteinExistence type="inferred from homology"/>
<dbReference type="NCBIfam" id="TIGR00005">
    <property type="entry name" value="rluA_subfam"/>
    <property type="match status" value="1"/>
</dbReference>